<sequence>MLLLLAKAEERALSSESELQLLSCTRACAISCLACHPVPMVNHVVCQQLCDIPLDLARGKIRWLFSFIVVYDLLLNESMFVMKHVRKHIFGHTGPSKLDIASKFYSAS</sequence>
<evidence type="ECO:0000313" key="2">
    <source>
        <dbReference type="Proteomes" id="UP000729357"/>
    </source>
</evidence>
<gene>
    <name evidence="1" type="ORF">KCU98_g10</name>
</gene>
<reference evidence="1" key="1">
    <citation type="journal article" date="2021" name="J Fungi (Basel)">
        <title>Virulence traits and population genomics of the black yeast Aureobasidium melanogenum.</title>
        <authorList>
            <person name="Cernosa A."/>
            <person name="Sun X."/>
            <person name="Gostincar C."/>
            <person name="Fang C."/>
            <person name="Gunde-Cimerman N."/>
            <person name="Song Z."/>
        </authorList>
    </citation>
    <scope>NUCLEOTIDE SEQUENCE</scope>
    <source>
        <strain evidence="1">EXF-9298</strain>
    </source>
</reference>
<dbReference type="Proteomes" id="UP000729357">
    <property type="component" value="Unassembled WGS sequence"/>
</dbReference>
<name>A0A9P8G5S3_AURME</name>
<protein>
    <submittedName>
        <fullName evidence="1">Uncharacterized protein</fullName>
    </submittedName>
</protein>
<accession>A0A9P8G5S3</accession>
<dbReference type="AlphaFoldDB" id="A0A9P8G5S3"/>
<feature type="non-terminal residue" evidence="1">
    <location>
        <position position="108"/>
    </location>
</feature>
<comment type="caution">
    <text evidence="1">The sequence shown here is derived from an EMBL/GenBank/DDBJ whole genome shotgun (WGS) entry which is preliminary data.</text>
</comment>
<organism evidence="1 2">
    <name type="scientific">Aureobasidium melanogenum</name>
    <name type="common">Aureobasidium pullulans var. melanogenum</name>
    <dbReference type="NCBI Taxonomy" id="46634"/>
    <lineage>
        <taxon>Eukaryota</taxon>
        <taxon>Fungi</taxon>
        <taxon>Dikarya</taxon>
        <taxon>Ascomycota</taxon>
        <taxon>Pezizomycotina</taxon>
        <taxon>Dothideomycetes</taxon>
        <taxon>Dothideomycetidae</taxon>
        <taxon>Dothideales</taxon>
        <taxon>Saccotheciaceae</taxon>
        <taxon>Aureobasidium</taxon>
    </lineage>
</organism>
<keyword evidence="2" id="KW-1185">Reference proteome</keyword>
<reference evidence="1" key="2">
    <citation type="submission" date="2021-08" db="EMBL/GenBank/DDBJ databases">
        <authorList>
            <person name="Gostincar C."/>
            <person name="Sun X."/>
            <person name="Song Z."/>
            <person name="Gunde-Cimerman N."/>
        </authorList>
    </citation>
    <scope>NUCLEOTIDE SEQUENCE</scope>
    <source>
        <strain evidence="1">EXF-9298</strain>
    </source>
</reference>
<proteinExistence type="predicted"/>
<evidence type="ECO:0000313" key="1">
    <source>
        <dbReference type="EMBL" id="KAG9991710.1"/>
    </source>
</evidence>
<dbReference type="EMBL" id="JAHFXS010000001">
    <property type="protein sequence ID" value="KAG9991710.1"/>
    <property type="molecule type" value="Genomic_DNA"/>
</dbReference>